<dbReference type="GO" id="GO:0008422">
    <property type="term" value="F:beta-glucosidase activity"/>
    <property type="evidence" value="ECO:0007669"/>
    <property type="project" value="TreeGrafter"/>
</dbReference>
<evidence type="ECO:0000256" key="1">
    <source>
        <dbReference type="ARBA" id="ARBA00005641"/>
    </source>
</evidence>
<keyword evidence="3" id="KW-0136">Cellulose degradation</keyword>
<comment type="similarity">
    <text evidence="1">Belongs to the glycosyl hydrolase 5 (cellulase A) family.</text>
</comment>
<dbReference type="PROSITE" id="PS00659">
    <property type="entry name" value="GLYCOSYL_HYDROL_F5"/>
    <property type="match status" value="2"/>
</dbReference>
<dbReference type="PANTHER" id="PTHR31297">
    <property type="entry name" value="GLUCAN ENDO-1,6-BETA-GLUCOSIDASE B"/>
    <property type="match status" value="1"/>
</dbReference>
<dbReference type="InterPro" id="IPR018087">
    <property type="entry name" value="Glyco_hydro_5_CS"/>
</dbReference>
<dbReference type="GO" id="GO:0030245">
    <property type="term" value="P:cellulose catabolic process"/>
    <property type="evidence" value="ECO:0007669"/>
    <property type="project" value="UniProtKB-KW"/>
</dbReference>
<dbReference type="InterPro" id="IPR017853">
    <property type="entry name" value="GH"/>
</dbReference>
<keyword evidence="5" id="KW-0326">Glycosidase</keyword>
<name>A0A9D1M7Y4_9BACT</name>
<evidence type="ECO:0000256" key="4">
    <source>
        <dbReference type="ARBA" id="ARBA00023277"/>
    </source>
</evidence>
<dbReference type="AlphaFoldDB" id="A0A9D1M7Y4"/>
<dbReference type="InterPro" id="IPR001547">
    <property type="entry name" value="Glyco_hydro_5"/>
</dbReference>
<sequence>MNRIGKILIGLFCLPWIALSAREKEAFVLEKGVNISHWLSQSDARGEARAAYFTRDDVAFIASLGFDHLRIPIDEEQMFTQEGKREKEAFRLLHNALGWCKEFGLRAVVDLHILRSHYFNSPEKPLFTDEKAQEQFYECWRQISKELKKYPNSMVAYELMNEPVADDPETWNVIVNRCAAVVRKLEPKRTLIIGSNRWQGFETVKDLRVPENDPNIIISFHYYNPFLLTHYQASWTDNKDYRGPVHYPGALIAPSDFAGLPQSMGEKYQWWGTQTYNIDKIASDFKVVLDEARKRGLKVYCGEYGCMSTAPAADRYRWFRDMNTLFNRYGIARAVWDYKGGFGIVENGEPRWPIIEALTRRRGTSEQKAFSLHPDNPRYFLFRDRPCVLVTSGEHYGALINRAFDFDRYLETLHEAGLNSSRIFMGAYLEPQNAFNIKDNTLAPSPENYLSPWGRSSQDESKFDLTTWNPAYFERLHQLLQKASELDIVLELNLFCPMYDDSQWNISPMNARNNVNGIGNIARTSVYTLDGDQALLQVQENLVRKIVSEVNGYDNLYFEICNEPYFGGVTQEWQKRITDVIVEAEQNAAKQHLISVNVANGTAVVNDPHPAWSIFNFHYCTPPVAIAQNAHLNKPVGMNETGFKGIYDEYYRREAWRFMLAGGALYNHLDYSFTVGKEDGTNVVVNPTPGGGSPALRKQIGLMKRFIESLDFIRMSPVEDVSSILRTDKQGATSYLLAEPGKQYAFYCQGAKQVELVAPAGTYRLRIVDPCTLAEDSRIVTHQGGAIEFSVPENAEKEMAVSLVKEKE</sequence>
<protein>
    <submittedName>
        <fullName evidence="8">Cellulase family glycosylhydrolase</fullName>
    </submittedName>
</protein>
<evidence type="ECO:0000259" key="7">
    <source>
        <dbReference type="Pfam" id="PF00150"/>
    </source>
</evidence>
<keyword evidence="2" id="KW-0378">Hydrolase</keyword>
<accession>A0A9D1M7Y4</accession>
<dbReference type="PANTHER" id="PTHR31297:SF41">
    <property type="entry name" value="ENDOGLUCANASE, PUTATIVE (AFU_ORTHOLOGUE AFUA_5G01830)-RELATED"/>
    <property type="match status" value="1"/>
</dbReference>
<reference evidence="8" key="2">
    <citation type="journal article" date="2021" name="PeerJ">
        <title>Extensive microbial diversity within the chicken gut microbiome revealed by metagenomics and culture.</title>
        <authorList>
            <person name="Gilroy R."/>
            <person name="Ravi A."/>
            <person name="Getino M."/>
            <person name="Pursley I."/>
            <person name="Horton D.L."/>
            <person name="Alikhan N.F."/>
            <person name="Baker D."/>
            <person name="Gharbi K."/>
            <person name="Hall N."/>
            <person name="Watson M."/>
            <person name="Adriaenssens E.M."/>
            <person name="Foster-Nyarko E."/>
            <person name="Jarju S."/>
            <person name="Secka A."/>
            <person name="Antonio M."/>
            <person name="Oren A."/>
            <person name="Chaudhuri R.R."/>
            <person name="La Ragione R."/>
            <person name="Hildebrand F."/>
            <person name="Pallen M.J."/>
        </authorList>
    </citation>
    <scope>NUCLEOTIDE SEQUENCE</scope>
    <source>
        <strain evidence="8">CHK158-818</strain>
    </source>
</reference>
<reference evidence="8" key="1">
    <citation type="submission" date="2020-10" db="EMBL/GenBank/DDBJ databases">
        <authorList>
            <person name="Gilroy R."/>
        </authorList>
    </citation>
    <scope>NUCLEOTIDE SEQUENCE</scope>
    <source>
        <strain evidence="8">CHK158-818</strain>
    </source>
</reference>
<dbReference type="SUPFAM" id="SSF51445">
    <property type="entry name" value="(Trans)glycosidases"/>
    <property type="match status" value="2"/>
</dbReference>
<gene>
    <name evidence="8" type="ORF">IAB03_05780</name>
</gene>
<proteinExistence type="inferred from homology"/>
<evidence type="ECO:0000313" key="9">
    <source>
        <dbReference type="Proteomes" id="UP000824112"/>
    </source>
</evidence>
<dbReference type="Pfam" id="PF00150">
    <property type="entry name" value="Cellulase"/>
    <property type="match status" value="2"/>
</dbReference>
<comment type="caution">
    <text evidence="8">The sequence shown here is derived from an EMBL/GenBank/DDBJ whole genome shotgun (WGS) entry which is preliminary data.</text>
</comment>
<evidence type="ECO:0000313" key="8">
    <source>
        <dbReference type="EMBL" id="HIU55299.1"/>
    </source>
</evidence>
<evidence type="ECO:0000256" key="3">
    <source>
        <dbReference type="ARBA" id="ARBA00023001"/>
    </source>
</evidence>
<feature type="domain" description="Glycoside hydrolase family 5" evidence="7">
    <location>
        <begin position="453"/>
        <end position="624"/>
    </location>
</feature>
<dbReference type="GO" id="GO:0009986">
    <property type="term" value="C:cell surface"/>
    <property type="evidence" value="ECO:0007669"/>
    <property type="project" value="TreeGrafter"/>
</dbReference>
<dbReference type="GO" id="GO:0005576">
    <property type="term" value="C:extracellular region"/>
    <property type="evidence" value="ECO:0007669"/>
    <property type="project" value="TreeGrafter"/>
</dbReference>
<dbReference type="EMBL" id="DVNA01000131">
    <property type="protein sequence ID" value="HIU55299.1"/>
    <property type="molecule type" value="Genomic_DNA"/>
</dbReference>
<keyword evidence="4" id="KW-0119">Carbohydrate metabolism</keyword>
<organism evidence="8 9">
    <name type="scientific">Candidatus Gallibacteroides avistercoris</name>
    <dbReference type="NCBI Taxonomy" id="2840833"/>
    <lineage>
        <taxon>Bacteria</taxon>
        <taxon>Pseudomonadati</taxon>
        <taxon>Bacteroidota</taxon>
        <taxon>Bacteroidia</taxon>
        <taxon>Bacteroidales</taxon>
        <taxon>Bacteroidaceae</taxon>
        <taxon>Bacteroidaceae incertae sedis</taxon>
        <taxon>Candidatus Gallibacteroides</taxon>
    </lineage>
</organism>
<evidence type="ECO:0000256" key="6">
    <source>
        <dbReference type="ARBA" id="ARBA00023326"/>
    </source>
</evidence>
<evidence type="ECO:0000256" key="5">
    <source>
        <dbReference type="ARBA" id="ARBA00023295"/>
    </source>
</evidence>
<dbReference type="InterPro" id="IPR050386">
    <property type="entry name" value="Glycosyl_hydrolase_5"/>
</dbReference>
<keyword evidence="6" id="KW-0624">Polysaccharide degradation</keyword>
<feature type="domain" description="Glycoside hydrolase family 5" evidence="7">
    <location>
        <begin position="54"/>
        <end position="339"/>
    </location>
</feature>
<dbReference type="Gene3D" id="3.20.20.80">
    <property type="entry name" value="Glycosidases"/>
    <property type="match status" value="2"/>
</dbReference>
<dbReference type="Proteomes" id="UP000824112">
    <property type="component" value="Unassembled WGS sequence"/>
</dbReference>
<evidence type="ECO:0000256" key="2">
    <source>
        <dbReference type="ARBA" id="ARBA00022801"/>
    </source>
</evidence>